<dbReference type="OrthoDB" id="2019149at2759"/>
<keyword evidence="1" id="KW-1133">Transmembrane helix</keyword>
<dbReference type="EMBL" id="JADCNL010000006">
    <property type="protein sequence ID" value="KAG0475808.1"/>
    <property type="molecule type" value="Genomic_DNA"/>
</dbReference>
<evidence type="ECO:0000313" key="3">
    <source>
        <dbReference type="Proteomes" id="UP000636800"/>
    </source>
</evidence>
<gene>
    <name evidence="2" type="ORF">HPP92_012649</name>
</gene>
<protein>
    <submittedName>
        <fullName evidence="2">Uncharacterized protein</fullName>
    </submittedName>
</protein>
<keyword evidence="1" id="KW-0812">Transmembrane</keyword>
<dbReference type="AlphaFoldDB" id="A0A835UVV5"/>
<feature type="transmembrane region" description="Helical" evidence="1">
    <location>
        <begin position="31"/>
        <end position="52"/>
    </location>
</feature>
<keyword evidence="3" id="KW-1185">Reference proteome</keyword>
<proteinExistence type="predicted"/>
<name>A0A835UVV5_VANPL</name>
<keyword evidence="1" id="KW-0472">Membrane</keyword>
<dbReference type="Proteomes" id="UP000636800">
    <property type="component" value="Chromosome 6"/>
</dbReference>
<evidence type="ECO:0000256" key="1">
    <source>
        <dbReference type="SAM" id="Phobius"/>
    </source>
</evidence>
<organism evidence="2 3">
    <name type="scientific">Vanilla planifolia</name>
    <name type="common">Vanilla</name>
    <dbReference type="NCBI Taxonomy" id="51239"/>
    <lineage>
        <taxon>Eukaryota</taxon>
        <taxon>Viridiplantae</taxon>
        <taxon>Streptophyta</taxon>
        <taxon>Embryophyta</taxon>
        <taxon>Tracheophyta</taxon>
        <taxon>Spermatophyta</taxon>
        <taxon>Magnoliopsida</taxon>
        <taxon>Liliopsida</taxon>
        <taxon>Asparagales</taxon>
        <taxon>Orchidaceae</taxon>
        <taxon>Vanilloideae</taxon>
        <taxon>Vanilleae</taxon>
        <taxon>Vanilla</taxon>
    </lineage>
</organism>
<evidence type="ECO:0000313" key="2">
    <source>
        <dbReference type="EMBL" id="KAG0475808.1"/>
    </source>
</evidence>
<accession>A0A835UVV5</accession>
<comment type="caution">
    <text evidence="2">The sequence shown here is derived from an EMBL/GenBank/DDBJ whole genome shotgun (WGS) entry which is preliminary data.</text>
</comment>
<reference evidence="2 3" key="1">
    <citation type="journal article" date="2020" name="Nat. Food">
        <title>A phased Vanilla planifolia genome enables genetic improvement of flavour and production.</title>
        <authorList>
            <person name="Hasing T."/>
            <person name="Tang H."/>
            <person name="Brym M."/>
            <person name="Khazi F."/>
            <person name="Huang T."/>
            <person name="Chambers A.H."/>
        </authorList>
    </citation>
    <scope>NUCLEOTIDE SEQUENCE [LARGE SCALE GENOMIC DNA]</scope>
    <source>
        <tissue evidence="2">Leaf</tissue>
    </source>
</reference>
<sequence>MMELGIIVIKLKEIGMSWCSPSTPKQTATTVLLFSVGVAFFTIGAHLSYVNIGPQRERTLARDNFVREYLRKKYGYGR</sequence>